<evidence type="ECO:0000313" key="2">
    <source>
        <dbReference type="Proteomes" id="UP000287651"/>
    </source>
</evidence>
<dbReference type="Proteomes" id="UP000287651">
    <property type="component" value="Unassembled WGS sequence"/>
</dbReference>
<sequence>KLYKWVLIDLEFKILSLEASDGGWLMTESLNLLLTLYDILDSHVLNYDRLIIGLLHLCLGFFNIVEGQALL</sequence>
<reference evidence="1 2" key="1">
    <citation type="journal article" date="2014" name="Agronomy (Basel)">
        <title>A Draft Genome Sequence for Ensete ventricosum, the Drought-Tolerant Tree Against Hunger.</title>
        <authorList>
            <person name="Harrison J."/>
            <person name="Moore K.A."/>
            <person name="Paszkiewicz K."/>
            <person name="Jones T."/>
            <person name="Grant M."/>
            <person name="Ambacheew D."/>
            <person name="Muzemil S."/>
            <person name="Studholme D.J."/>
        </authorList>
    </citation>
    <scope>NUCLEOTIDE SEQUENCE [LARGE SCALE GENOMIC DNA]</scope>
</reference>
<dbReference type="EMBL" id="AMZH03017629">
    <property type="protein sequence ID" value="RRT42721.1"/>
    <property type="molecule type" value="Genomic_DNA"/>
</dbReference>
<accession>A0A426XTW0</accession>
<feature type="non-terminal residue" evidence="1">
    <location>
        <position position="1"/>
    </location>
</feature>
<comment type="caution">
    <text evidence="1">The sequence shown here is derived from an EMBL/GenBank/DDBJ whole genome shotgun (WGS) entry which is preliminary data.</text>
</comment>
<proteinExistence type="predicted"/>
<dbReference type="AlphaFoldDB" id="A0A426XTW0"/>
<organism evidence="1 2">
    <name type="scientific">Ensete ventricosum</name>
    <name type="common">Abyssinian banana</name>
    <name type="synonym">Musa ensete</name>
    <dbReference type="NCBI Taxonomy" id="4639"/>
    <lineage>
        <taxon>Eukaryota</taxon>
        <taxon>Viridiplantae</taxon>
        <taxon>Streptophyta</taxon>
        <taxon>Embryophyta</taxon>
        <taxon>Tracheophyta</taxon>
        <taxon>Spermatophyta</taxon>
        <taxon>Magnoliopsida</taxon>
        <taxon>Liliopsida</taxon>
        <taxon>Zingiberales</taxon>
        <taxon>Musaceae</taxon>
        <taxon>Ensete</taxon>
    </lineage>
</organism>
<protein>
    <submittedName>
        <fullName evidence="1">Uncharacterized protein</fullName>
    </submittedName>
</protein>
<name>A0A426XTW0_ENSVE</name>
<evidence type="ECO:0000313" key="1">
    <source>
        <dbReference type="EMBL" id="RRT42721.1"/>
    </source>
</evidence>
<gene>
    <name evidence="1" type="ORF">B296_00056921</name>
</gene>